<dbReference type="EMBL" id="AUSU01006945">
    <property type="protein sequence ID" value="EPS61297.1"/>
    <property type="molecule type" value="Genomic_DNA"/>
</dbReference>
<evidence type="ECO:0000256" key="5">
    <source>
        <dbReference type="SAM" id="MobiDB-lite"/>
    </source>
</evidence>
<evidence type="ECO:0000256" key="4">
    <source>
        <dbReference type="ARBA" id="ARBA00023136"/>
    </source>
</evidence>
<proteinExistence type="predicted"/>
<comment type="caution">
    <text evidence="7">The sequence shown here is derived from an EMBL/GenBank/DDBJ whole genome shotgun (WGS) entry which is preliminary data.</text>
</comment>
<evidence type="ECO:0000256" key="6">
    <source>
        <dbReference type="SAM" id="Phobius"/>
    </source>
</evidence>
<dbReference type="InterPro" id="IPR030184">
    <property type="entry name" value="WAT1-related"/>
</dbReference>
<sequence length="92" mass="9848">GIVTSSISYYVQGIVMKTKGPVFATAFSPLMMVIAAIMGCFILAEKIYLGGVIGAVIIVVGLYAVLWGKSKEEKNDDDDTEKISTDRKSPAD</sequence>
<comment type="subcellular location">
    <subcellularLocation>
        <location evidence="1">Membrane</location>
        <topology evidence="1">Multi-pass membrane protein</topology>
    </subcellularLocation>
</comment>
<dbReference type="SUPFAM" id="SSF103481">
    <property type="entry name" value="Multidrug resistance efflux transporter EmrE"/>
    <property type="match status" value="1"/>
</dbReference>
<feature type="compositionally biased region" description="Basic and acidic residues" evidence="5">
    <location>
        <begin position="81"/>
        <end position="92"/>
    </location>
</feature>
<feature type="transmembrane region" description="Helical" evidence="6">
    <location>
        <begin position="22"/>
        <end position="44"/>
    </location>
</feature>
<dbReference type="Proteomes" id="UP000015453">
    <property type="component" value="Unassembled WGS sequence"/>
</dbReference>
<organism evidence="7 8">
    <name type="scientific">Genlisea aurea</name>
    <dbReference type="NCBI Taxonomy" id="192259"/>
    <lineage>
        <taxon>Eukaryota</taxon>
        <taxon>Viridiplantae</taxon>
        <taxon>Streptophyta</taxon>
        <taxon>Embryophyta</taxon>
        <taxon>Tracheophyta</taxon>
        <taxon>Spermatophyta</taxon>
        <taxon>Magnoliopsida</taxon>
        <taxon>eudicotyledons</taxon>
        <taxon>Gunneridae</taxon>
        <taxon>Pentapetalae</taxon>
        <taxon>asterids</taxon>
        <taxon>lamiids</taxon>
        <taxon>Lamiales</taxon>
        <taxon>Lentibulariaceae</taxon>
        <taxon>Genlisea</taxon>
    </lineage>
</organism>
<feature type="non-terminal residue" evidence="7">
    <location>
        <position position="1"/>
    </location>
</feature>
<name>S8DNI9_9LAMI</name>
<dbReference type="GO" id="GO:0022857">
    <property type="term" value="F:transmembrane transporter activity"/>
    <property type="evidence" value="ECO:0007669"/>
    <property type="project" value="InterPro"/>
</dbReference>
<evidence type="ECO:0000256" key="1">
    <source>
        <dbReference type="ARBA" id="ARBA00004141"/>
    </source>
</evidence>
<accession>S8DNI9</accession>
<keyword evidence="8" id="KW-1185">Reference proteome</keyword>
<evidence type="ECO:0000256" key="3">
    <source>
        <dbReference type="ARBA" id="ARBA00022989"/>
    </source>
</evidence>
<evidence type="ECO:0000256" key="2">
    <source>
        <dbReference type="ARBA" id="ARBA00022692"/>
    </source>
</evidence>
<evidence type="ECO:0000313" key="8">
    <source>
        <dbReference type="Proteomes" id="UP000015453"/>
    </source>
</evidence>
<dbReference type="InterPro" id="IPR037185">
    <property type="entry name" value="EmrE-like"/>
</dbReference>
<feature type="region of interest" description="Disordered" evidence="5">
    <location>
        <begin position="72"/>
        <end position="92"/>
    </location>
</feature>
<keyword evidence="4 6" id="KW-0472">Membrane</keyword>
<keyword evidence="3 6" id="KW-1133">Transmembrane helix</keyword>
<reference evidence="7 8" key="1">
    <citation type="journal article" date="2013" name="BMC Genomics">
        <title>The miniature genome of a carnivorous plant Genlisea aurea contains a low number of genes and short non-coding sequences.</title>
        <authorList>
            <person name="Leushkin E.V."/>
            <person name="Sutormin R.A."/>
            <person name="Nabieva E.R."/>
            <person name="Penin A.A."/>
            <person name="Kondrashov A.S."/>
            <person name="Logacheva M.D."/>
        </authorList>
    </citation>
    <scope>NUCLEOTIDE SEQUENCE [LARGE SCALE GENOMIC DNA]</scope>
</reference>
<dbReference type="AlphaFoldDB" id="S8DNI9"/>
<feature type="non-terminal residue" evidence="7">
    <location>
        <position position="92"/>
    </location>
</feature>
<evidence type="ECO:0000313" key="7">
    <source>
        <dbReference type="EMBL" id="EPS61297.1"/>
    </source>
</evidence>
<dbReference type="OrthoDB" id="909609at2759"/>
<protein>
    <submittedName>
        <fullName evidence="7">Uncharacterized protein</fullName>
    </submittedName>
</protein>
<gene>
    <name evidence="7" type="ORF">M569_13502</name>
</gene>
<dbReference type="PANTHER" id="PTHR31218">
    <property type="entry name" value="WAT1-RELATED PROTEIN"/>
    <property type="match status" value="1"/>
</dbReference>
<keyword evidence="2 6" id="KW-0812">Transmembrane</keyword>
<dbReference type="GO" id="GO:0016020">
    <property type="term" value="C:membrane"/>
    <property type="evidence" value="ECO:0007669"/>
    <property type="project" value="InterPro"/>
</dbReference>
<feature type="transmembrane region" description="Helical" evidence="6">
    <location>
        <begin position="50"/>
        <end position="68"/>
    </location>
</feature>